<proteinExistence type="predicted"/>
<dbReference type="AlphaFoldDB" id="A0A562V2M2"/>
<comment type="caution">
    <text evidence="1">The sequence shown here is derived from an EMBL/GenBank/DDBJ whole genome shotgun (WGS) entry which is preliminary data.</text>
</comment>
<sequence length="60" mass="6381">MSRLTAWTDGILDALLRQGQAEAACGSWYCVSCWCPGGSTGCRECRVCDGVRTCKAGCNC</sequence>
<dbReference type="Proteomes" id="UP000321617">
    <property type="component" value="Unassembled WGS sequence"/>
</dbReference>
<organism evidence="1 2">
    <name type="scientific">Stackebrandtia albiflava</name>
    <dbReference type="NCBI Taxonomy" id="406432"/>
    <lineage>
        <taxon>Bacteria</taxon>
        <taxon>Bacillati</taxon>
        <taxon>Actinomycetota</taxon>
        <taxon>Actinomycetes</taxon>
        <taxon>Glycomycetales</taxon>
        <taxon>Glycomycetaceae</taxon>
        <taxon>Stackebrandtia</taxon>
    </lineage>
</organism>
<gene>
    <name evidence="1" type="ORF">LX16_2856</name>
</gene>
<name>A0A562V2M2_9ACTN</name>
<dbReference type="EMBL" id="VLLL01000006">
    <property type="protein sequence ID" value="TWJ12108.1"/>
    <property type="molecule type" value="Genomic_DNA"/>
</dbReference>
<protein>
    <recommendedName>
        <fullName evidence="3">Metallothionein</fullName>
    </recommendedName>
</protein>
<dbReference type="RefSeq" id="WP_147138962.1">
    <property type="nucleotide sequence ID" value="NZ_BAABIJ010000002.1"/>
</dbReference>
<keyword evidence="2" id="KW-1185">Reference proteome</keyword>
<evidence type="ECO:0008006" key="3">
    <source>
        <dbReference type="Google" id="ProtNLM"/>
    </source>
</evidence>
<evidence type="ECO:0000313" key="2">
    <source>
        <dbReference type="Proteomes" id="UP000321617"/>
    </source>
</evidence>
<accession>A0A562V2M2</accession>
<reference evidence="1 2" key="1">
    <citation type="journal article" date="2013" name="Stand. Genomic Sci.">
        <title>Genomic Encyclopedia of Type Strains, Phase I: The one thousand microbial genomes (KMG-I) project.</title>
        <authorList>
            <person name="Kyrpides N.C."/>
            <person name="Woyke T."/>
            <person name="Eisen J.A."/>
            <person name="Garrity G."/>
            <person name="Lilburn T.G."/>
            <person name="Beck B.J."/>
            <person name="Whitman W.B."/>
            <person name="Hugenholtz P."/>
            <person name="Klenk H.P."/>
        </authorList>
    </citation>
    <scope>NUCLEOTIDE SEQUENCE [LARGE SCALE GENOMIC DNA]</scope>
    <source>
        <strain evidence="1 2">DSM 45044</strain>
    </source>
</reference>
<evidence type="ECO:0000313" key="1">
    <source>
        <dbReference type="EMBL" id="TWJ12108.1"/>
    </source>
</evidence>